<dbReference type="EMBL" id="QXFU01000453">
    <property type="protein sequence ID" value="KAE9033197.1"/>
    <property type="molecule type" value="Genomic_DNA"/>
</dbReference>
<gene>
    <name evidence="1" type="ORF">PR002_g8796</name>
</gene>
<dbReference type="OrthoDB" id="156874at2759"/>
<dbReference type="AlphaFoldDB" id="A0A6A3MQA0"/>
<evidence type="ECO:0008006" key="3">
    <source>
        <dbReference type="Google" id="ProtNLM"/>
    </source>
</evidence>
<comment type="caution">
    <text evidence="1">The sequence shown here is derived from an EMBL/GenBank/DDBJ whole genome shotgun (WGS) entry which is preliminary data.</text>
</comment>
<organism evidence="1 2">
    <name type="scientific">Phytophthora rubi</name>
    <dbReference type="NCBI Taxonomy" id="129364"/>
    <lineage>
        <taxon>Eukaryota</taxon>
        <taxon>Sar</taxon>
        <taxon>Stramenopiles</taxon>
        <taxon>Oomycota</taxon>
        <taxon>Peronosporomycetes</taxon>
        <taxon>Peronosporales</taxon>
        <taxon>Peronosporaceae</taxon>
        <taxon>Phytophthora</taxon>
    </lineage>
</organism>
<evidence type="ECO:0000313" key="1">
    <source>
        <dbReference type="EMBL" id="KAE9033197.1"/>
    </source>
</evidence>
<protein>
    <recommendedName>
        <fullName evidence="3">PX domain-containing protein</fullName>
    </recommendedName>
</protein>
<proteinExistence type="predicted"/>
<sequence length="275" mass="30445">MRGGKGTAGSLHTPSITVMQGGQGVFVRPSPPAAGNTKPRRPVAHLSIFLLRLAQVSVGVQTLKSNPTERYLPPSPPRQPSLTMSTGSTITLPHLQSLSPVTLTPTRASRASAPLSVLEKIDRVEINRVTVRGGVVYYVLDVYLEHSTSRIPTNKTAKVSSSGRPDYQLERRFNDFANLRYQVWAYAQRKHQDGCACKYCNAFMGYIVHSMSQPRLFVKIATGVDARKKLMATFCNEFLSMAVGGKTEPRPRNIACDGFQAIPYVMERFFRKEEA</sequence>
<reference evidence="1 2" key="1">
    <citation type="submission" date="2018-09" db="EMBL/GenBank/DDBJ databases">
        <title>Genomic investigation of the strawberry pathogen Phytophthora fragariae indicates pathogenicity is determined by transcriptional variation in three key races.</title>
        <authorList>
            <person name="Adams T.M."/>
            <person name="Armitage A.D."/>
            <person name="Sobczyk M.K."/>
            <person name="Bates H.J."/>
            <person name="Dunwell J.M."/>
            <person name="Nellist C.F."/>
            <person name="Harrison R.J."/>
        </authorList>
    </citation>
    <scope>NUCLEOTIDE SEQUENCE [LARGE SCALE GENOMIC DNA]</scope>
    <source>
        <strain evidence="1 2">SCRP324</strain>
    </source>
</reference>
<name>A0A6A3MQA0_9STRA</name>
<accession>A0A6A3MQA0</accession>
<evidence type="ECO:0000313" key="2">
    <source>
        <dbReference type="Proteomes" id="UP000435112"/>
    </source>
</evidence>
<dbReference type="Proteomes" id="UP000435112">
    <property type="component" value="Unassembled WGS sequence"/>
</dbReference>